<keyword evidence="3" id="KW-1185">Reference proteome</keyword>
<evidence type="ECO:0000313" key="3">
    <source>
        <dbReference type="Proteomes" id="UP000005408"/>
    </source>
</evidence>
<name>A0A8W8LD96_MAGGI</name>
<organism evidence="2 3">
    <name type="scientific">Magallana gigas</name>
    <name type="common">Pacific oyster</name>
    <name type="synonym">Crassostrea gigas</name>
    <dbReference type="NCBI Taxonomy" id="29159"/>
    <lineage>
        <taxon>Eukaryota</taxon>
        <taxon>Metazoa</taxon>
        <taxon>Spiralia</taxon>
        <taxon>Lophotrochozoa</taxon>
        <taxon>Mollusca</taxon>
        <taxon>Bivalvia</taxon>
        <taxon>Autobranchia</taxon>
        <taxon>Pteriomorphia</taxon>
        <taxon>Ostreida</taxon>
        <taxon>Ostreoidea</taxon>
        <taxon>Ostreidae</taxon>
        <taxon>Magallana</taxon>
    </lineage>
</organism>
<reference evidence="2" key="1">
    <citation type="submission" date="2022-08" db="UniProtKB">
        <authorList>
            <consortium name="EnsemblMetazoa"/>
        </authorList>
    </citation>
    <scope>IDENTIFICATION</scope>
    <source>
        <strain evidence="2">05x7-T-G4-1.051#20</strain>
    </source>
</reference>
<proteinExistence type="predicted"/>
<dbReference type="Proteomes" id="UP000005408">
    <property type="component" value="Unassembled WGS sequence"/>
</dbReference>
<evidence type="ECO:0000256" key="1">
    <source>
        <dbReference type="SAM" id="SignalP"/>
    </source>
</evidence>
<keyword evidence="1" id="KW-0732">Signal</keyword>
<evidence type="ECO:0000313" key="2">
    <source>
        <dbReference type="EnsemblMetazoa" id="G27588.1:cds"/>
    </source>
</evidence>
<dbReference type="EnsemblMetazoa" id="G27588.1">
    <property type="protein sequence ID" value="G27588.1:cds"/>
    <property type="gene ID" value="G27588"/>
</dbReference>
<dbReference type="AlphaFoldDB" id="A0A8W8LD96"/>
<accession>A0A8W8LD96</accession>
<sequence length="301" mass="34332">MITATGPALVIVCILKLIDAVATDMKHQRLHASCGNGDPMIQISGYNHPYFDIDSLEHVESMEESIIGIKESIENSAIFCMWKNQCKIDKTTRKDIFKTEGWFKKNMRCLKNGTKVYDLISNATNSGDSELENFSGTIIVRSHEYFPWNYRFCDDTRKFVLRFITGETHVEKFKVALQIVFSEIHSKFESLFLVQGKRTVNIVQGSGIVELDVTELKHVEVELKSTRPLTSPKCWDSANKGFLLCLRLVEKTQEIRTVCDDVMYDVTVETKEHTEQMQFGNTSIDLCFGMKGDGTCILLQR</sequence>
<feature type="chain" id="PRO_5036505190" evidence="1">
    <location>
        <begin position="21"/>
        <end position="301"/>
    </location>
</feature>
<protein>
    <submittedName>
        <fullName evidence="2">Uncharacterized protein</fullName>
    </submittedName>
</protein>
<feature type="signal peptide" evidence="1">
    <location>
        <begin position="1"/>
        <end position="20"/>
    </location>
</feature>